<evidence type="ECO:0000313" key="5">
    <source>
        <dbReference type="Proteomes" id="UP000215355"/>
    </source>
</evidence>
<dbReference type="KEGG" id="smiz:4412673_03475"/>
<dbReference type="SMART" id="SM00448">
    <property type="entry name" value="REC"/>
    <property type="match status" value="1"/>
</dbReference>
<dbReference type="Pfam" id="PF04397">
    <property type="entry name" value="LytTR"/>
    <property type="match status" value="1"/>
</dbReference>
<dbReference type="GO" id="GO:0003677">
    <property type="term" value="F:DNA binding"/>
    <property type="evidence" value="ECO:0007669"/>
    <property type="project" value="InterPro"/>
</dbReference>
<dbReference type="Proteomes" id="UP000215355">
    <property type="component" value="Chromosome 1"/>
</dbReference>
<accession>A0AAJ5C1Q6</accession>
<dbReference type="Gene3D" id="3.40.50.2300">
    <property type="match status" value="1"/>
</dbReference>
<dbReference type="GO" id="GO:0000156">
    <property type="term" value="F:phosphorelay response regulator activity"/>
    <property type="evidence" value="ECO:0007669"/>
    <property type="project" value="InterPro"/>
</dbReference>
<dbReference type="InterPro" id="IPR046947">
    <property type="entry name" value="LytR-like"/>
</dbReference>
<dbReference type="InterPro" id="IPR001789">
    <property type="entry name" value="Sig_transdc_resp-reg_receiver"/>
</dbReference>
<dbReference type="PANTHER" id="PTHR37299:SF1">
    <property type="entry name" value="STAGE 0 SPORULATION PROTEIN A HOMOLOG"/>
    <property type="match status" value="1"/>
</dbReference>
<sequence length="227" mass="26565">MIKAIAIDDEPIALDIIRRYADQIPYLNLEKQFLNGLEAKEYLQQNEVQLLFLDVRMPDINGIDLFKGLEEKPLVIFSTAYSEYALSGFELEALDYLLKPYTFDRFEKAVVRAKELLELKGAIDNNPTLFVKDGYQMIKIDLKEVFALQAVGNYIRFILEGREVLARMTIKEFLSEWADDSFLQVHRSYIINMNKINKLDRHSIWIEDREIPIGGSYLEEVKEKFRL</sequence>
<feature type="modified residue" description="4-aspartylphosphate" evidence="1">
    <location>
        <position position="54"/>
    </location>
</feature>
<dbReference type="AlphaFoldDB" id="A0AAJ5C1Q6"/>
<feature type="domain" description="HTH LytTR-type" evidence="3">
    <location>
        <begin position="129"/>
        <end position="227"/>
    </location>
</feature>
<feature type="domain" description="Response regulatory" evidence="2">
    <location>
        <begin position="3"/>
        <end position="114"/>
    </location>
</feature>
<gene>
    <name evidence="4" type="primary">yehT_3</name>
    <name evidence="4" type="ORF">SAMEA4412673_03475</name>
</gene>
<dbReference type="PROSITE" id="PS50930">
    <property type="entry name" value="HTH_LYTTR"/>
    <property type="match status" value="1"/>
</dbReference>
<dbReference type="InterPro" id="IPR011006">
    <property type="entry name" value="CheY-like_superfamily"/>
</dbReference>
<dbReference type="EMBL" id="LT906468">
    <property type="protein sequence ID" value="SNV59018.1"/>
    <property type="molecule type" value="Genomic_DNA"/>
</dbReference>
<evidence type="ECO:0000256" key="1">
    <source>
        <dbReference type="PROSITE-ProRule" id="PRU00169"/>
    </source>
</evidence>
<keyword evidence="1" id="KW-0597">Phosphoprotein</keyword>
<dbReference type="SUPFAM" id="SSF52172">
    <property type="entry name" value="CheY-like"/>
    <property type="match status" value="1"/>
</dbReference>
<evidence type="ECO:0000259" key="2">
    <source>
        <dbReference type="PROSITE" id="PS50110"/>
    </source>
</evidence>
<dbReference type="InterPro" id="IPR007492">
    <property type="entry name" value="LytTR_DNA-bd_dom"/>
</dbReference>
<evidence type="ECO:0000259" key="3">
    <source>
        <dbReference type="PROSITE" id="PS50930"/>
    </source>
</evidence>
<reference evidence="4 5" key="1">
    <citation type="submission" date="2017-06" db="EMBL/GenBank/DDBJ databases">
        <authorList>
            <consortium name="Pathogen Informatics"/>
        </authorList>
    </citation>
    <scope>NUCLEOTIDE SEQUENCE [LARGE SCALE GENOMIC DNA]</scope>
    <source>
        <strain evidence="4 5">NCTC12149</strain>
    </source>
</reference>
<dbReference type="RefSeq" id="WP_093101521.1">
    <property type="nucleotide sequence ID" value="NZ_FNGK01000014.1"/>
</dbReference>
<dbReference type="Gene3D" id="2.40.50.1020">
    <property type="entry name" value="LytTr DNA-binding domain"/>
    <property type="match status" value="1"/>
</dbReference>
<evidence type="ECO:0000313" key="4">
    <source>
        <dbReference type="EMBL" id="SNV59018.1"/>
    </source>
</evidence>
<protein>
    <submittedName>
        <fullName evidence="4">Probable transcriptional regulatory protein YehT</fullName>
    </submittedName>
</protein>
<organism evidence="4 5">
    <name type="scientific">Sphingobacterium mizutaii</name>
    <dbReference type="NCBI Taxonomy" id="1010"/>
    <lineage>
        <taxon>Bacteria</taxon>
        <taxon>Pseudomonadati</taxon>
        <taxon>Bacteroidota</taxon>
        <taxon>Sphingobacteriia</taxon>
        <taxon>Sphingobacteriales</taxon>
        <taxon>Sphingobacteriaceae</taxon>
        <taxon>Sphingobacterium</taxon>
    </lineage>
</organism>
<proteinExistence type="predicted"/>
<name>A0AAJ5C1Q6_9SPHI</name>
<dbReference type="PROSITE" id="PS50110">
    <property type="entry name" value="RESPONSE_REGULATORY"/>
    <property type="match status" value="1"/>
</dbReference>
<dbReference type="PANTHER" id="PTHR37299">
    <property type="entry name" value="TRANSCRIPTIONAL REGULATOR-RELATED"/>
    <property type="match status" value="1"/>
</dbReference>
<dbReference type="SMART" id="SM00850">
    <property type="entry name" value="LytTR"/>
    <property type="match status" value="1"/>
</dbReference>
<dbReference type="Pfam" id="PF00072">
    <property type="entry name" value="Response_reg"/>
    <property type="match status" value="1"/>
</dbReference>